<proteinExistence type="predicted"/>
<evidence type="ECO:0000313" key="2">
    <source>
        <dbReference type="Proteomes" id="UP000596351"/>
    </source>
</evidence>
<evidence type="ECO:0000313" key="1">
    <source>
        <dbReference type="EMBL" id="QRF53624.1"/>
    </source>
</evidence>
<sequence length="69" mass="7579">MALPFKLLESPGGCYAMPEPETVAGPIHIASKGVCADRAPIDQMWRNSKVLREKQPYDALVIRLLANTV</sequence>
<gene>
    <name evidence="1" type="ORF">D4A92_20300</name>
</gene>
<organism evidence="1 2">
    <name type="scientific">Rhizobium rosettiformans</name>
    <dbReference type="NCBI Taxonomy" id="1368430"/>
    <lineage>
        <taxon>Bacteria</taxon>
        <taxon>Pseudomonadati</taxon>
        <taxon>Pseudomonadota</taxon>
        <taxon>Alphaproteobacteria</taxon>
        <taxon>Hyphomicrobiales</taxon>
        <taxon>Rhizobiaceae</taxon>
        <taxon>Rhizobium/Agrobacterium group</taxon>
        <taxon>Rhizobium</taxon>
    </lineage>
</organism>
<dbReference type="EMBL" id="CP032405">
    <property type="protein sequence ID" value="QRF53624.1"/>
    <property type="molecule type" value="Genomic_DNA"/>
</dbReference>
<name>A0ABX7EZ80_9HYPH</name>
<dbReference type="RefSeq" id="WP_203016914.1">
    <property type="nucleotide sequence ID" value="NZ_CP032405.1"/>
</dbReference>
<accession>A0ABX7EZ80</accession>
<reference evidence="1 2" key="1">
    <citation type="submission" date="2018-09" db="EMBL/GenBank/DDBJ databases">
        <title>Rhizobium sp. MAE2-X.</title>
        <authorList>
            <person name="Lee Y."/>
            <person name="Jeon C.O."/>
        </authorList>
    </citation>
    <scope>NUCLEOTIDE SEQUENCE [LARGE SCALE GENOMIC DNA]</scope>
    <source>
        <strain evidence="1 2">MAE2-X</strain>
    </source>
</reference>
<protein>
    <submittedName>
        <fullName evidence="1">Uncharacterized protein</fullName>
    </submittedName>
</protein>
<keyword evidence="2" id="KW-1185">Reference proteome</keyword>
<dbReference type="Proteomes" id="UP000596351">
    <property type="component" value="Chromosome"/>
</dbReference>